<proteinExistence type="inferred from homology"/>
<organism evidence="6">
    <name type="scientific">Pseudogymnoascus destructans</name>
    <dbReference type="NCBI Taxonomy" id="655981"/>
    <lineage>
        <taxon>Eukaryota</taxon>
        <taxon>Fungi</taxon>
        <taxon>Dikarya</taxon>
        <taxon>Ascomycota</taxon>
        <taxon>Pezizomycotina</taxon>
        <taxon>Leotiomycetes</taxon>
        <taxon>Thelebolales</taxon>
        <taxon>Thelebolaceae</taxon>
        <taxon>Pseudogymnoascus</taxon>
    </lineage>
</organism>
<keyword evidence="2" id="KW-0853">WD repeat</keyword>
<evidence type="ECO:0000256" key="5">
    <source>
        <dbReference type="SAM" id="MobiDB-lite"/>
    </source>
</evidence>
<evidence type="ECO:0000256" key="3">
    <source>
        <dbReference type="ARBA" id="ARBA00022737"/>
    </source>
</evidence>
<dbReference type="EMBL" id="KV441394">
    <property type="protein sequence ID" value="OAF59253.1"/>
    <property type="molecule type" value="Genomic_DNA"/>
</dbReference>
<dbReference type="AlphaFoldDB" id="A0A177ADI7"/>
<dbReference type="Proteomes" id="UP000077154">
    <property type="component" value="Unassembled WGS sequence"/>
</dbReference>
<dbReference type="GeneID" id="36287484"/>
<dbReference type="Pfam" id="PF21032">
    <property type="entry name" value="PROPPIN"/>
    <property type="match status" value="2"/>
</dbReference>
<dbReference type="eggNOG" id="KOG2110">
    <property type="taxonomic scope" value="Eukaryota"/>
</dbReference>
<dbReference type="PANTHER" id="PTHR11227">
    <property type="entry name" value="WD-REPEAT PROTEIN INTERACTING WITH PHOSPHOINOSIDES WIPI -RELATED"/>
    <property type="match status" value="1"/>
</dbReference>
<gene>
    <name evidence="6" type="primary">ATG18</name>
    <name evidence="6" type="ORF">VC83_04412</name>
</gene>
<dbReference type="InterPro" id="IPR048720">
    <property type="entry name" value="PROPPIN"/>
</dbReference>
<evidence type="ECO:0000313" key="6">
    <source>
        <dbReference type="EMBL" id="OAF59253.1"/>
    </source>
</evidence>
<dbReference type="InterPro" id="IPR036322">
    <property type="entry name" value="WD40_repeat_dom_sf"/>
</dbReference>
<comment type="similarity">
    <text evidence="4">Belongs to the WD repeat PROPPIN family.</text>
</comment>
<evidence type="ECO:0000256" key="2">
    <source>
        <dbReference type="ARBA" id="ARBA00022574"/>
    </source>
</evidence>
<keyword evidence="3" id="KW-0677">Repeat</keyword>
<dbReference type="Gene3D" id="2.130.10.10">
    <property type="entry name" value="YVTN repeat-like/Quinoprotein amine dehydrogenase"/>
    <property type="match status" value="1"/>
</dbReference>
<feature type="compositionally biased region" description="Low complexity" evidence="5">
    <location>
        <begin position="261"/>
        <end position="273"/>
    </location>
</feature>
<reference evidence="6" key="1">
    <citation type="submission" date="2016-03" db="EMBL/GenBank/DDBJ databases">
        <title>Updated assembly of Pseudogymnoascus destructans, the fungus causing white-nose syndrome of bats.</title>
        <authorList>
            <person name="Palmer J.M."/>
            <person name="Drees K.P."/>
            <person name="Foster J.T."/>
            <person name="Lindner D.L."/>
        </authorList>
    </citation>
    <scope>NUCLEOTIDE SEQUENCE [LARGE SCALE GENOMIC DNA]</scope>
    <source>
        <strain evidence="6">20631-21</strain>
    </source>
</reference>
<accession>A0A177ADI7</accession>
<dbReference type="SMART" id="SM00320">
    <property type="entry name" value="WD40"/>
    <property type="match status" value="2"/>
</dbReference>
<dbReference type="SUPFAM" id="SSF50978">
    <property type="entry name" value="WD40 repeat-like"/>
    <property type="match status" value="1"/>
</dbReference>
<dbReference type="GO" id="GO:0005774">
    <property type="term" value="C:vacuolar membrane"/>
    <property type="evidence" value="ECO:0007669"/>
    <property type="project" value="UniProtKB-SubCell"/>
</dbReference>
<sequence length="425" mass="46290">MTMNFVTFNQDYSRLAIGTSKGFRIYHSDPEFRPAFKSDEDNVSIIEMMFSTSLVALVLSPRRLVIRNTKRSSTICELTFPSAVLAVRLNRKRLVVVLEEEIYLYDILNMNLLYTISTSPNPHALCALSPSSDNCFLAYPLPKARDEPGEKRPAHAPPTSKFVPPISGEVLIFDTLTLKNINVVEAHRAPLSCIALSNDGTRLATASETGTIIRVFSVPSGDKLYQFRRGSYPSTIYSMSFNTSSTLLCVSSTTDTVHIFRLTSPSSRPTSPGSPGGERMSGGRSHDSATSSGTSPGSEVRTTLPTRKSSGTLGSMFRRTSQLMGKNVVGAMGGYLPKGVTEMWEPARDFAFIKIPKSSLGESGNGQMRSVVAMSSNFPQVMVVTSDGGFYVFNIDMEGGGEGVLVKQYSVLQTKDKFEQGVLDG</sequence>
<dbReference type="InterPro" id="IPR015943">
    <property type="entry name" value="WD40/YVTN_repeat-like_dom_sf"/>
</dbReference>
<dbReference type="VEuPathDB" id="FungiDB:GMDG_01888"/>
<name>A0A177ADI7_9PEZI</name>
<feature type="region of interest" description="Disordered" evidence="5">
    <location>
        <begin position="261"/>
        <end position="317"/>
    </location>
</feature>
<protein>
    <submittedName>
        <fullName evidence="6">Autophagy-protein</fullName>
    </submittedName>
</protein>
<dbReference type="InterPro" id="IPR001680">
    <property type="entry name" value="WD40_rpt"/>
</dbReference>
<dbReference type="OrthoDB" id="1667587at2759"/>
<feature type="compositionally biased region" description="Polar residues" evidence="5">
    <location>
        <begin position="288"/>
        <end position="317"/>
    </location>
</feature>
<evidence type="ECO:0000256" key="4">
    <source>
        <dbReference type="ARBA" id="ARBA00025740"/>
    </source>
</evidence>
<comment type="subcellular location">
    <subcellularLocation>
        <location evidence="1">Vacuole membrane</location>
        <topology evidence="1">Peripheral membrane protein</topology>
    </subcellularLocation>
</comment>
<dbReference type="RefSeq" id="XP_024324537.1">
    <property type="nucleotide sequence ID" value="XM_024468045.1"/>
</dbReference>
<evidence type="ECO:0000256" key="1">
    <source>
        <dbReference type="ARBA" id="ARBA00004148"/>
    </source>
</evidence>